<protein>
    <submittedName>
        <fullName evidence="1">CxxH/CxxC protein</fullName>
    </submittedName>
</protein>
<comment type="caution">
    <text evidence="1">The sequence shown here is derived from an EMBL/GenBank/DDBJ whole genome shotgun (WGS) entry which is preliminary data.</text>
</comment>
<dbReference type="InterPro" id="IPR025626">
    <property type="entry name" value="YyzF"/>
</dbReference>
<gene>
    <name evidence="1" type="ORF">D8M03_09690</name>
</gene>
<evidence type="ECO:0000313" key="1">
    <source>
        <dbReference type="EMBL" id="RKQ16451.1"/>
    </source>
</evidence>
<dbReference type="OrthoDB" id="1652387at2"/>
<keyword evidence="2" id="KW-1185">Reference proteome</keyword>
<reference evidence="1 2" key="1">
    <citation type="journal article" date="2016" name="Antonie Van Leeuwenhoek">
        <title>Lysinibacillus endophyticus sp. nov., an indole-3-acetic acid producing endophytic bacterium isolated from corn root (Zea mays cv. Xinken-5).</title>
        <authorList>
            <person name="Yu J."/>
            <person name="Guan X."/>
            <person name="Liu C."/>
            <person name="Xiang W."/>
            <person name="Yu Z."/>
            <person name="Liu X."/>
            <person name="Wang G."/>
        </authorList>
    </citation>
    <scope>NUCLEOTIDE SEQUENCE [LARGE SCALE GENOMIC DNA]</scope>
    <source>
        <strain evidence="1 2">DSM 100506</strain>
    </source>
</reference>
<evidence type="ECO:0000313" key="2">
    <source>
        <dbReference type="Proteomes" id="UP000272238"/>
    </source>
</evidence>
<sequence length="54" mass="6246">MKVYSCETHINHALDMLVAETKEFPIMEQLNDEEKLSTNCSYCEEKATYIVSSK</sequence>
<name>A0A494Z1U4_9BACL</name>
<dbReference type="AlphaFoldDB" id="A0A494Z1U4"/>
<dbReference type="EMBL" id="RBZN01000021">
    <property type="protein sequence ID" value="RKQ16451.1"/>
    <property type="molecule type" value="Genomic_DNA"/>
</dbReference>
<dbReference type="Proteomes" id="UP000272238">
    <property type="component" value="Unassembled WGS sequence"/>
</dbReference>
<organism evidence="1 2">
    <name type="scientific">Ureibacillus endophyticus</name>
    <dbReference type="NCBI Taxonomy" id="1978490"/>
    <lineage>
        <taxon>Bacteria</taxon>
        <taxon>Bacillati</taxon>
        <taxon>Bacillota</taxon>
        <taxon>Bacilli</taxon>
        <taxon>Bacillales</taxon>
        <taxon>Caryophanaceae</taxon>
        <taxon>Ureibacillus</taxon>
    </lineage>
</organism>
<dbReference type="NCBIfam" id="TIGR04129">
    <property type="entry name" value="CxxH_BA5709"/>
    <property type="match status" value="1"/>
</dbReference>
<dbReference type="Pfam" id="PF14116">
    <property type="entry name" value="YyzF"/>
    <property type="match status" value="1"/>
</dbReference>
<proteinExistence type="predicted"/>
<accession>A0A494Z1U4</accession>
<dbReference type="RefSeq" id="WP_121214576.1">
    <property type="nucleotide sequence ID" value="NZ_JAMYWW010000001.1"/>
</dbReference>